<comment type="pathway">
    <text evidence="1">Plant hormone metabolism; auxin biosynthesis.</text>
</comment>
<evidence type="ECO:0000256" key="1">
    <source>
        <dbReference type="ARBA" id="ARBA00004814"/>
    </source>
</evidence>
<comment type="similarity">
    <text evidence="2">Belongs to the tryptophan 2-monooxygenase family.</text>
</comment>
<dbReference type="SUPFAM" id="SSF54373">
    <property type="entry name" value="FAD-linked reductases, C-terminal domain"/>
    <property type="match status" value="1"/>
</dbReference>
<evidence type="ECO:0000259" key="8">
    <source>
        <dbReference type="Pfam" id="PF01593"/>
    </source>
</evidence>
<accession>A0ABT5JEJ5</accession>
<dbReference type="PANTHER" id="PTHR10742">
    <property type="entry name" value="FLAVIN MONOAMINE OXIDASE"/>
    <property type="match status" value="1"/>
</dbReference>
<dbReference type="EC" id="1.13.12.3" evidence="3"/>
<feature type="region of interest" description="Disordered" evidence="7">
    <location>
        <begin position="416"/>
        <end position="439"/>
    </location>
</feature>
<sequence length="439" mass="44701">MTDIDVVVIGAGAAGLTAATDLAAAGLTVRILEARDRVGGRAHTRVAATPAGALPLDLGCGWLHSAPENEWTALAVARGLALDRGAAPWQRPAHEATFPAADQAAFAAVMDAFWGRVEAAGAAGGPDRPAADLLEPDGPWAPLIDAVSTWANGVPLAALSVRDYGRFRDTGDDWRVPTGYGALVAAQANGLDIVTGCPVHAIDRSGVGLRIETARGAVTARAAVVTVPPPVLVAGTLRIRPQLADTLAAAASLPLGLADKLFLHVDRPEDLPAETRLIGTPHRRDTGNYHLRPFGRPLIEGYFGGPLARALETDGPPAFLAFARDELAAAFGSAIRDRVHLVAATGWGGDPWALGSYSAAAVGGAEARAALAAPADPRLVFAGEACSRHDFSTAHGALRSGTAAAAAVIAALAPDRAGAPDSGGAPDRAGAPSEPCTPH</sequence>
<dbReference type="Pfam" id="PF13450">
    <property type="entry name" value="NAD_binding_8"/>
    <property type="match status" value="1"/>
</dbReference>
<reference evidence="9" key="1">
    <citation type="journal article" date="2023" name="Microbiol Resour">
        <title>Genome Sequences of Rhodoplanes serenus and Two Thermotolerant Strains, Rhodoplanes tepidamans and 'Rhodoplanes cryptolactis,' Further Refine the Genus.</title>
        <authorList>
            <person name="Rayyan A.A."/>
            <person name="Kyndt J.A."/>
        </authorList>
    </citation>
    <scope>NUCLEOTIDE SEQUENCE</scope>
    <source>
        <strain evidence="9">DSM 9987</strain>
    </source>
</reference>
<dbReference type="Pfam" id="PF01593">
    <property type="entry name" value="Amino_oxidase"/>
    <property type="match status" value="1"/>
</dbReference>
<dbReference type="PRINTS" id="PR00420">
    <property type="entry name" value="RNGMNOXGNASE"/>
</dbReference>
<proteinExistence type="inferred from homology"/>
<evidence type="ECO:0000256" key="4">
    <source>
        <dbReference type="ARBA" id="ARBA00017871"/>
    </source>
</evidence>
<dbReference type="InterPro" id="IPR002937">
    <property type="entry name" value="Amino_oxidase"/>
</dbReference>
<organism evidence="9 10">
    <name type="scientific">Rhodoplanes tepidamans</name>
    <name type="common">Rhodoplanes cryptolactis</name>
    <dbReference type="NCBI Taxonomy" id="200616"/>
    <lineage>
        <taxon>Bacteria</taxon>
        <taxon>Pseudomonadati</taxon>
        <taxon>Pseudomonadota</taxon>
        <taxon>Alphaproteobacteria</taxon>
        <taxon>Hyphomicrobiales</taxon>
        <taxon>Nitrobacteraceae</taxon>
        <taxon>Rhodoplanes</taxon>
    </lineage>
</organism>
<dbReference type="PANTHER" id="PTHR10742:SF410">
    <property type="entry name" value="LYSINE-SPECIFIC HISTONE DEMETHYLASE 2"/>
    <property type="match status" value="1"/>
</dbReference>
<dbReference type="SUPFAM" id="SSF51905">
    <property type="entry name" value="FAD/NAD(P)-binding domain"/>
    <property type="match status" value="1"/>
</dbReference>
<reference evidence="9" key="2">
    <citation type="submission" date="2023-02" db="EMBL/GenBank/DDBJ databases">
        <authorList>
            <person name="Rayyan A."/>
            <person name="Meyer T."/>
            <person name="Kyndt J.A."/>
        </authorList>
    </citation>
    <scope>NUCLEOTIDE SEQUENCE</scope>
    <source>
        <strain evidence="9">DSM 9987</strain>
    </source>
</reference>
<dbReference type="Proteomes" id="UP001165652">
    <property type="component" value="Unassembled WGS sequence"/>
</dbReference>
<evidence type="ECO:0000313" key="9">
    <source>
        <dbReference type="EMBL" id="MDC7788037.1"/>
    </source>
</evidence>
<comment type="caution">
    <text evidence="9">The sequence shown here is derived from an EMBL/GenBank/DDBJ whole genome shotgun (WGS) entry which is preliminary data.</text>
</comment>
<evidence type="ECO:0000256" key="3">
    <source>
        <dbReference type="ARBA" id="ARBA00012535"/>
    </source>
</evidence>
<comment type="catalytic activity">
    <reaction evidence="6">
        <text>L-tryptophan + O2 = indole-3-acetamide + CO2 + H2O</text>
        <dbReference type="Rhea" id="RHEA:16165"/>
        <dbReference type="ChEBI" id="CHEBI:15377"/>
        <dbReference type="ChEBI" id="CHEBI:15379"/>
        <dbReference type="ChEBI" id="CHEBI:16031"/>
        <dbReference type="ChEBI" id="CHEBI:16526"/>
        <dbReference type="ChEBI" id="CHEBI:57912"/>
        <dbReference type="EC" id="1.13.12.3"/>
    </reaction>
</comment>
<keyword evidence="5" id="KW-0073">Auxin biosynthesis</keyword>
<gene>
    <name evidence="9" type="ORF">PQJ73_20295</name>
</gene>
<dbReference type="InterPro" id="IPR050281">
    <property type="entry name" value="Flavin_monoamine_oxidase"/>
</dbReference>
<name>A0ABT5JEJ5_RHOTP</name>
<feature type="domain" description="Amine oxidase" evidence="8">
    <location>
        <begin position="164"/>
        <end position="409"/>
    </location>
</feature>
<evidence type="ECO:0000256" key="2">
    <source>
        <dbReference type="ARBA" id="ARBA00005833"/>
    </source>
</evidence>
<dbReference type="InterPro" id="IPR036188">
    <property type="entry name" value="FAD/NAD-bd_sf"/>
</dbReference>
<evidence type="ECO:0000256" key="5">
    <source>
        <dbReference type="ARBA" id="ARBA00023070"/>
    </source>
</evidence>
<dbReference type="EMBL" id="JAQQLI010000036">
    <property type="protein sequence ID" value="MDC7788037.1"/>
    <property type="molecule type" value="Genomic_DNA"/>
</dbReference>
<keyword evidence="10" id="KW-1185">Reference proteome</keyword>
<protein>
    <recommendedName>
        <fullName evidence="4">Tryptophan 2-monooxygenase</fullName>
        <ecNumber evidence="3">1.13.12.3</ecNumber>
    </recommendedName>
</protein>
<evidence type="ECO:0000313" key="10">
    <source>
        <dbReference type="Proteomes" id="UP001165652"/>
    </source>
</evidence>
<evidence type="ECO:0000256" key="7">
    <source>
        <dbReference type="SAM" id="MobiDB-lite"/>
    </source>
</evidence>
<dbReference type="Gene3D" id="3.50.50.60">
    <property type="entry name" value="FAD/NAD(P)-binding domain"/>
    <property type="match status" value="1"/>
</dbReference>
<dbReference type="RefSeq" id="WP_272778873.1">
    <property type="nucleotide sequence ID" value="NZ_JAQQLI010000036.1"/>
</dbReference>
<evidence type="ECO:0000256" key="6">
    <source>
        <dbReference type="ARBA" id="ARBA00047321"/>
    </source>
</evidence>